<dbReference type="Proteomes" id="UP000184232">
    <property type="component" value="Unassembled WGS sequence"/>
</dbReference>
<keyword evidence="5 7" id="KW-0573">Peptidoglycan synthesis</keyword>
<dbReference type="GO" id="GO:0071555">
    <property type="term" value="P:cell wall organization"/>
    <property type="evidence" value="ECO:0007669"/>
    <property type="project" value="UniProtKB-UniRule"/>
</dbReference>
<dbReference type="PROSITE" id="PS52029">
    <property type="entry name" value="LD_TPASE"/>
    <property type="match status" value="1"/>
</dbReference>
<gene>
    <name evidence="9" type="ORF">SAMN05444337_0574</name>
</gene>
<dbReference type="Pfam" id="PF20142">
    <property type="entry name" value="Scaffold"/>
    <property type="match status" value="1"/>
</dbReference>
<feature type="active site" description="Nucleophile" evidence="7">
    <location>
        <position position="451"/>
    </location>
</feature>
<evidence type="ECO:0000313" key="9">
    <source>
        <dbReference type="EMBL" id="SHI69524.1"/>
    </source>
</evidence>
<dbReference type="Pfam" id="PF01471">
    <property type="entry name" value="PG_binding_1"/>
    <property type="match status" value="1"/>
</dbReference>
<evidence type="ECO:0000313" key="10">
    <source>
        <dbReference type="Proteomes" id="UP000184232"/>
    </source>
</evidence>
<evidence type="ECO:0000256" key="3">
    <source>
        <dbReference type="ARBA" id="ARBA00022679"/>
    </source>
</evidence>
<feature type="active site" description="Proton donor/acceptor" evidence="7">
    <location>
        <position position="432"/>
    </location>
</feature>
<evidence type="ECO:0000256" key="4">
    <source>
        <dbReference type="ARBA" id="ARBA00022960"/>
    </source>
</evidence>
<evidence type="ECO:0000256" key="5">
    <source>
        <dbReference type="ARBA" id="ARBA00022984"/>
    </source>
</evidence>
<dbReference type="PANTHER" id="PTHR41533:SF2">
    <property type="entry name" value="BLR7131 PROTEIN"/>
    <property type="match status" value="1"/>
</dbReference>
<comment type="similarity">
    <text evidence="2">Belongs to the YkuD family.</text>
</comment>
<dbReference type="InterPro" id="IPR038063">
    <property type="entry name" value="Transpep_catalytic_dom"/>
</dbReference>
<dbReference type="RefSeq" id="WP_072781467.1">
    <property type="nucleotide sequence ID" value="NZ_CP045292.1"/>
</dbReference>
<dbReference type="InterPro" id="IPR005490">
    <property type="entry name" value="LD_TPept_cat_dom"/>
</dbReference>
<dbReference type="InterPro" id="IPR045380">
    <property type="entry name" value="LD_TPept_scaffold_dom"/>
</dbReference>
<dbReference type="PANTHER" id="PTHR41533">
    <property type="entry name" value="L,D-TRANSPEPTIDASE HI_1667-RELATED"/>
    <property type="match status" value="1"/>
</dbReference>
<feature type="domain" description="L,D-TPase catalytic" evidence="8">
    <location>
        <begin position="304"/>
        <end position="480"/>
    </location>
</feature>
<evidence type="ECO:0000256" key="2">
    <source>
        <dbReference type="ARBA" id="ARBA00005992"/>
    </source>
</evidence>
<dbReference type="STRING" id="683124.SAMN05444337_0574"/>
<evidence type="ECO:0000259" key="8">
    <source>
        <dbReference type="PROSITE" id="PS52029"/>
    </source>
</evidence>
<protein>
    <submittedName>
        <fullName evidence="9">Murein L,D-transpeptidase YcbB/YkuD</fullName>
    </submittedName>
</protein>
<organism evidence="9 10">
    <name type="scientific">Flavobacterium haoranii</name>
    <dbReference type="NCBI Taxonomy" id="683124"/>
    <lineage>
        <taxon>Bacteria</taxon>
        <taxon>Pseudomonadati</taxon>
        <taxon>Bacteroidota</taxon>
        <taxon>Flavobacteriia</taxon>
        <taxon>Flavobacteriales</taxon>
        <taxon>Flavobacteriaceae</taxon>
        <taxon>Flavobacterium</taxon>
    </lineage>
</organism>
<dbReference type="GO" id="GO:0004180">
    <property type="term" value="F:carboxypeptidase activity"/>
    <property type="evidence" value="ECO:0007669"/>
    <property type="project" value="UniProtKB-ARBA"/>
</dbReference>
<dbReference type="OrthoDB" id="9778545at2"/>
<comment type="pathway">
    <text evidence="1 7">Cell wall biogenesis; peptidoglycan biosynthesis.</text>
</comment>
<dbReference type="GO" id="GO:0016740">
    <property type="term" value="F:transferase activity"/>
    <property type="evidence" value="ECO:0007669"/>
    <property type="project" value="UniProtKB-KW"/>
</dbReference>
<dbReference type="Gene3D" id="1.10.101.10">
    <property type="entry name" value="PGBD-like superfamily/PGBD"/>
    <property type="match status" value="1"/>
</dbReference>
<keyword evidence="6 7" id="KW-0961">Cell wall biogenesis/degradation</keyword>
<dbReference type="InterPro" id="IPR002477">
    <property type="entry name" value="Peptidoglycan-bd-like"/>
</dbReference>
<dbReference type="AlphaFoldDB" id="A0A1M6D8L3"/>
<evidence type="ECO:0000256" key="1">
    <source>
        <dbReference type="ARBA" id="ARBA00004752"/>
    </source>
</evidence>
<dbReference type="InterPro" id="IPR052905">
    <property type="entry name" value="LD-transpeptidase_YkuD-like"/>
</dbReference>
<dbReference type="GO" id="GO:0009252">
    <property type="term" value="P:peptidoglycan biosynthetic process"/>
    <property type="evidence" value="ECO:0007669"/>
    <property type="project" value="UniProtKB-UniPathway"/>
</dbReference>
<name>A0A1M6D8L3_9FLAO</name>
<evidence type="ECO:0000256" key="6">
    <source>
        <dbReference type="ARBA" id="ARBA00023316"/>
    </source>
</evidence>
<dbReference type="Pfam" id="PF03734">
    <property type="entry name" value="YkuD"/>
    <property type="match status" value="1"/>
</dbReference>
<keyword evidence="3" id="KW-0808">Transferase</keyword>
<accession>A0A1M6D8L3</accession>
<dbReference type="InterPro" id="IPR036365">
    <property type="entry name" value="PGBD-like_sf"/>
</dbReference>
<keyword evidence="10" id="KW-1185">Reference proteome</keyword>
<dbReference type="CDD" id="cd16913">
    <property type="entry name" value="YkuD_like"/>
    <property type="match status" value="1"/>
</dbReference>
<dbReference type="EMBL" id="FQZH01000001">
    <property type="protein sequence ID" value="SHI69524.1"/>
    <property type="molecule type" value="Genomic_DNA"/>
</dbReference>
<dbReference type="UniPathway" id="UPA00219"/>
<proteinExistence type="inferred from homology"/>
<evidence type="ECO:0000256" key="7">
    <source>
        <dbReference type="PROSITE-ProRule" id="PRU01373"/>
    </source>
</evidence>
<sequence length="530" mass="62576">MNKIIYSFVLFFSLIQLSCKKDNRDSVAENQDLIKDAKTNTIIRPIPNEVLEKLDDSLKLYYAKLNNYEIWYNDENRTDLINEIKFCHKDGLNADDYEFDKIKELESKRDKMDDNEIIDYDILLTKNYRKIATHLYKGKLKPTQLYKDWDLIKKELPLSDSLANAIKNTRVSSSLKNLKPKDFMYKRIKRSLVLLEEFPDYHFNKIEVKDKIQLNDTTPIIVSIKKRLKYWKDYTKTDSIITPIYDSTTFVAVKRFQKRHGLKPDGVIGKGTVKALNFSKNERREQIIANLERWKWFPHDFGNEYILINLPDYSLNFVKDNDTIENHTVVVGKSTRRTPVLTSKISNLVFNPTWTVPPTIIKEDLTPSATKNRNYFDRNKISIFDKAGNIVSPEFWDPENSKSYRYVQSPSYNNSLGLVKFNFNNRHMVYLHDTNHRDYFSREYKALSSGCVRVENPLKLSETILKLNDEKWKKSEMDTIINRKNTKTIPIKNSINVFLLYWTNWSDGNQLVFREDIYDLDKKLYESLGN</sequence>
<dbReference type="GO" id="GO:0008360">
    <property type="term" value="P:regulation of cell shape"/>
    <property type="evidence" value="ECO:0007669"/>
    <property type="project" value="UniProtKB-UniRule"/>
</dbReference>
<keyword evidence="4 7" id="KW-0133">Cell shape</keyword>
<reference evidence="9 10" key="1">
    <citation type="submission" date="2016-11" db="EMBL/GenBank/DDBJ databases">
        <authorList>
            <person name="Jaros S."/>
            <person name="Januszkiewicz K."/>
            <person name="Wedrychowicz H."/>
        </authorList>
    </citation>
    <scope>NUCLEOTIDE SEQUENCE [LARGE SCALE GENOMIC DNA]</scope>
    <source>
        <strain evidence="9 10">DSM 22807</strain>
    </source>
</reference>
<dbReference type="Gene3D" id="2.40.440.10">
    <property type="entry name" value="L,D-transpeptidase catalytic domain-like"/>
    <property type="match status" value="1"/>
</dbReference>
<dbReference type="SUPFAM" id="SSF141523">
    <property type="entry name" value="L,D-transpeptidase catalytic domain-like"/>
    <property type="match status" value="1"/>
</dbReference>
<dbReference type="SUPFAM" id="SSF47090">
    <property type="entry name" value="PGBD-like"/>
    <property type="match status" value="1"/>
</dbReference>
<dbReference type="InterPro" id="IPR036366">
    <property type="entry name" value="PGBDSf"/>
</dbReference>